<dbReference type="CDD" id="cd12108">
    <property type="entry name" value="Hr-like"/>
    <property type="match status" value="1"/>
</dbReference>
<sequence length="244" mass="26790">MTAVLARPTVAGPRRPTEDTLRHSPAVAYQRVLHQAVRREFRLLAELASWAPADDAVRAAELTGHADLLARVLLQHHATERELLWPALFRGLPSREEDGARDAVGYWTSRAALLDHMLRDLSTVARQWAVARTAGARDAFARACTRVASTIDAHLAEEERALHPLLARYLTDAEWSAVSRAATTDLTGREQLLLVGLALEDACAIDRARLLAGLAPATRTAWRVVGRRTYRAVVVRLRGAPPAA</sequence>
<dbReference type="InterPro" id="IPR012312">
    <property type="entry name" value="Hemerythrin-like"/>
</dbReference>
<proteinExistence type="predicted"/>
<evidence type="ECO:0000313" key="2">
    <source>
        <dbReference type="EMBL" id="CAA9257690.1"/>
    </source>
</evidence>
<dbReference type="Pfam" id="PF01814">
    <property type="entry name" value="Hemerythrin"/>
    <property type="match status" value="1"/>
</dbReference>
<feature type="domain" description="Hemerythrin-like" evidence="1">
    <location>
        <begin position="33"/>
        <end position="166"/>
    </location>
</feature>
<reference evidence="2" key="1">
    <citation type="submission" date="2020-02" db="EMBL/GenBank/DDBJ databases">
        <authorList>
            <person name="Meier V. D."/>
        </authorList>
    </citation>
    <scope>NUCLEOTIDE SEQUENCE</scope>
    <source>
        <strain evidence="2">AVDCRST_MAG52</strain>
    </source>
</reference>
<dbReference type="AlphaFoldDB" id="A0A6J4IR51"/>
<organism evidence="2">
    <name type="scientific">uncultured Blastococcus sp</name>
    <dbReference type="NCBI Taxonomy" id="217144"/>
    <lineage>
        <taxon>Bacteria</taxon>
        <taxon>Bacillati</taxon>
        <taxon>Actinomycetota</taxon>
        <taxon>Actinomycetes</taxon>
        <taxon>Geodermatophilales</taxon>
        <taxon>Geodermatophilaceae</taxon>
        <taxon>Blastococcus</taxon>
        <taxon>environmental samples</taxon>
    </lineage>
</organism>
<dbReference type="Gene3D" id="1.20.120.520">
    <property type="entry name" value="nmb1532 protein domain like"/>
    <property type="match status" value="1"/>
</dbReference>
<dbReference type="EMBL" id="CADCTN010000176">
    <property type="protein sequence ID" value="CAA9257690.1"/>
    <property type="molecule type" value="Genomic_DNA"/>
</dbReference>
<protein>
    <recommendedName>
        <fullName evidence="1">Hemerythrin-like domain-containing protein</fullName>
    </recommendedName>
</protein>
<accession>A0A6J4IR51</accession>
<evidence type="ECO:0000259" key="1">
    <source>
        <dbReference type="Pfam" id="PF01814"/>
    </source>
</evidence>
<name>A0A6J4IR51_9ACTN</name>
<gene>
    <name evidence="2" type="ORF">AVDCRST_MAG52-2469</name>
</gene>